<dbReference type="RefSeq" id="XP_031009979.1">
    <property type="nucleotide sequence ID" value="XM_031145054.1"/>
</dbReference>
<evidence type="ECO:0000313" key="3">
    <source>
        <dbReference type="Proteomes" id="UP000431533"/>
    </source>
</evidence>
<organism evidence="2 3">
    <name type="scientific">Lachnellula hyalina</name>
    <dbReference type="NCBI Taxonomy" id="1316788"/>
    <lineage>
        <taxon>Eukaryota</taxon>
        <taxon>Fungi</taxon>
        <taxon>Dikarya</taxon>
        <taxon>Ascomycota</taxon>
        <taxon>Pezizomycotina</taxon>
        <taxon>Leotiomycetes</taxon>
        <taxon>Helotiales</taxon>
        <taxon>Lachnaceae</taxon>
        <taxon>Lachnellula</taxon>
    </lineage>
</organism>
<protein>
    <submittedName>
        <fullName evidence="2">Uncharacterized protein</fullName>
    </submittedName>
</protein>
<accession>A0A8H8U281</accession>
<name>A0A8H8U281_9HELO</name>
<gene>
    <name evidence="2" type="ORF">LHYA1_G000060</name>
</gene>
<feature type="compositionally biased region" description="Low complexity" evidence="1">
    <location>
        <begin position="32"/>
        <end position="41"/>
    </location>
</feature>
<sequence>MVKLPSHRLLARAFYRVPAPALGLGPTGAGAGARAFGASAGRGEKEKEKEREEGVGAKEHVLEEGDTHNVQHDASREGKDERAKGNGSRATSEGSGGSNERAKKEFPETPDTIGMQDERGGKN</sequence>
<reference evidence="2 3" key="1">
    <citation type="submission" date="2018-05" db="EMBL/GenBank/DDBJ databases">
        <title>Genome sequencing and assembly of the regulated plant pathogen Lachnellula willkommii and related sister species for the development of diagnostic species identification markers.</title>
        <authorList>
            <person name="Giroux E."/>
            <person name="Bilodeau G."/>
        </authorList>
    </citation>
    <scope>NUCLEOTIDE SEQUENCE [LARGE SCALE GENOMIC DNA]</scope>
    <source>
        <strain evidence="2 3">CBS 185.66</strain>
    </source>
</reference>
<dbReference type="Proteomes" id="UP000431533">
    <property type="component" value="Unassembled WGS sequence"/>
</dbReference>
<feature type="region of interest" description="Disordered" evidence="1">
    <location>
        <begin position="20"/>
        <end position="123"/>
    </location>
</feature>
<evidence type="ECO:0000313" key="2">
    <source>
        <dbReference type="EMBL" id="TVY31197.1"/>
    </source>
</evidence>
<dbReference type="GeneID" id="41980258"/>
<comment type="caution">
    <text evidence="2">The sequence shown here is derived from an EMBL/GenBank/DDBJ whole genome shotgun (WGS) entry which is preliminary data.</text>
</comment>
<dbReference type="EMBL" id="QGMH01000001">
    <property type="protein sequence ID" value="TVY31197.1"/>
    <property type="molecule type" value="Genomic_DNA"/>
</dbReference>
<evidence type="ECO:0000256" key="1">
    <source>
        <dbReference type="SAM" id="MobiDB-lite"/>
    </source>
</evidence>
<proteinExistence type="predicted"/>
<keyword evidence="3" id="KW-1185">Reference proteome</keyword>
<dbReference type="OrthoDB" id="3945172at2759"/>
<dbReference type="AlphaFoldDB" id="A0A8H8U281"/>
<feature type="compositionally biased region" description="Basic and acidic residues" evidence="1">
    <location>
        <begin position="42"/>
        <end position="84"/>
    </location>
</feature>